<feature type="compositionally biased region" description="Basic and acidic residues" evidence="1">
    <location>
        <begin position="274"/>
        <end position="329"/>
    </location>
</feature>
<organism evidence="2 3">
    <name type="scientific">Podospora didyma</name>
    <dbReference type="NCBI Taxonomy" id="330526"/>
    <lineage>
        <taxon>Eukaryota</taxon>
        <taxon>Fungi</taxon>
        <taxon>Dikarya</taxon>
        <taxon>Ascomycota</taxon>
        <taxon>Pezizomycotina</taxon>
        <taxon>Sordariomycetes</taxon>
        <taxon>Sordariomycetidae</taxon>
        <taxon>Sordariales</taxon>
        <taxon>Podosporaceae</taxon>
        <taxon>Podospora</taxon>
    </lineage>
</organism>
<name>A0AAE0U549_9PEZI</name>
<dbReference type="EMBL" id="JAULSW010000002">
    <property type="protein sequence ID" value="KAK3390819.1"/>
    <property type="molecule type" value="Genomic_DNA"/>
</dbReference>
<feature type="compositionally biased region" description="Low complexity" evidence="1">
    <location>
        <begin position="123"/>
        <end position="145"/>
    </location>
</feature>
<evidence type="ECO:0000256" key="1">
    <source>
        <dbReference type="SAM" id="MobiDB-lite"/>
    </source>
</evidence>
<gene>
    <name evidence="2" type="ORF">B0H63DRAFT_466546</name>
</gene>
<feature type="region of interest" description="Disordered" evidence="1">
    <location>
        <begin position="1"/>
        <end position="25"/>
    </location>
</feature>
<reference evidence="2" key="2">
    <citation type="submission" date="2023-06" db="EMBL/GenBank/DDBJ databases">
        <authorList>
            <consortium name="Lawrence Berkeley National Laboratory"/>
            <person name="Haridas S."/>
            <person name="Hensen N."/>
            <person name="Bonometti L."/>
            <person name="Westerberg I."/>
            <person name="Brannstrom I.O."/>
            <person name="Guillou S."/>
            <person name="Cros-Aarteil S."/>
            <person name="Calhoun S."/>
            <person name="Kuo A."/>
            <person name="Mondo S."/>
            <person name="Pangilinan J."/>
            <person name="Riley R."/>
            <person name="LaButti K."/>
            <person name="Andreopoulos B."/>
            <person name="Lipzen A."/>
            <person name="Chen C."/>
            <person name="Yanf M."/>
            <person name="Daum C."/>
            <person name="Ng V."/>
            <person name="Clum A."/>
            <person name="Steindorff A."/>
            <person name="Ohm R."/>
            <person name="Martin F."/>
            <person name="Silar P."/>
            <person name="Natvig D."/>
            <person name="Lalanne C."/>
            <person name="Gautier V."/>
            <person name="Ament-velasquez S.L."/>
            <person name="Kruys A."/>
            <person name="Hutchinson M.I."/>
            <person name="Powell A.J."/>
            <person name="Barry K."/>
            <person name="Miller A.N."/>
            <person name="Grigoriev I.V."/>
            <person name="Debuchy R."/>
            <person name="Gladieux P."/>
            <person name="Thoren M.H."/>
            <person name="Johannesson H."/>
        </authorList>
    </citation>
    <scope>NUCLEOTIDE SEQUENCE</scope>
    <source>
        <strain evidence="2">CBS 232.78</strain>
    </source>
</reference>
<proteinExistence type="predicted"/>
<evidence type="ECO:0000313" key="3">
    <source>
        <dbReference type="Proteomes" id="UP001285441"/>
    </source>
</evidence>
<protein>
    <submittedName>
        <fullName evidence="2">Uncharacterized protein</fullName>
    </submittedName>
</protein>
<feature type="region of interest" description="Disordered" evidence="1">
    <location>
        <begin position="93"/>
        <end position="158"/>
    </location>
</feature>
<feature type="compositionally biased region" description="Polar residues" evidence="1">
    <location>
        <begin position="98"/>
        <end position="122"/>
    </location>
</feature>
<accession>A0AAE0U549</accession>
<sequence>MSGFNPDLPYPIPPPPAPLKSLPDVLKGDARTLPNFGSFEDTVLAENKEKEFQIVLVSDPLLLPRGSMPPGLTRIDTDSHYMAFSLVRGGETIAPVQGGSNKSKSTAGSDSNKTSDSAPNSRSASPATSDTSGTSDGRSSTNSSSKNHQPKTPPPFAADIGRLNVVWHGVVMERTARYLILDTSMQLWVVKFDHGRYKDSDWDLGVKAPLFDGKADSTVALLIRDGQAWIESGCKPVDLAAFEKAIAGGITGELKIIPSYVLDLARHRTALRKQAADKQAKKDAKERQAKKDAKEVTKSTKEPKETKEPNKDNKEAKKPKPASAEDKVAKAAAVAAAAKKKSEGKK</sequence>
<evidence type="ECO:0000313" key="2">
    <source>
        <dbReference type="EMBL" id="KAK3390819.1"/>
    </source>
</evidence>
<comment type="caution">
    <text evidence="2">The sequence shown here is derived from an EMBL/GenBank/DDBJ whole genome shotgun (WGS) entry which is preliminary data.</text>
</comment>
<dbReference type="AlphaFoldDB" id="A0AAE0U549"/>
<dbReference type="Proteomes" id="UP001285441">
    <property type="component" value="Unassembled WGS sequence"/>
</dbReference>
<feature type="region of interest" description="Disordered" evidence="1">
    <location>
        <begin position="273"/>
        <end position="346"/>
    </location>
</feature>
<keyword evidence="3" id="KW-1185">Reference proteome</keyword>
<feature type="compositionally biased region" description="Pro residues" evidence="1">
    <location>
        <begin position="8"/>
        <end position="18"/>
    </location>
</feature>
<reference evidence="2" key="1">
    <citation type="journal article" date="2023" name="Mol. Phylogenet. Evol.">
        <title>Genome-scale phylogeny and comparative genomics of the fungal order Sordariales.</title>
        <authorList>
            <person name="Hensen N."/>
            <person name="Bonometti L."/>
            <person name="Westerberg I."/>
            <person name="Brannstrom I.O."/>
            <person name="Guillou S."/>
            <person name="Cros-Aarteil S."/>
            <person name="Calhoun S."/>
            <person name="Haridas S."/>
            <person name="Kuo A."/>
            <person name="Mondo S."/>
            <person name="Pangilinan J."/>
            <person name="Riley R."/>
            <person name="LaButti K."/>
            <person name="Andreopoulos B."/>
            <person name="Lipzen A."/>
            <person name="Chen C."/>
            <person name="Yan M."/>
            <person name="Daum C."/>
            <person name="Ng V."/>
            <person name="Clum A."/>
            <person name="Steindorff A."/>
            <person name="Ohm R.A."/>
            <person name="Martin F."/>
            <person name="Silar P."/>
            <person name="Natvig D.O."/>
            <person name="Lalanne C."/>
            <person name="Gautier V."/>
            <person name="Ament-Velasquez S.L."/>
            <person name="Kruys A."/>
            <person name="Hutchinson M.I."/>
            <person name="Powell A.J."/>
            <person name="Barry K."/>
            <person name="Miller A.N."/>
            <person name="Grigoriev I.V."/>
            <person name="Debuchy R."/>
            <person name="Gladieux P."/>
            <person name="Hiltunen Thoren M."/>
            <person name="Johannesson H."/>
        </authorList>
    </citation>
    <scope>NUCLEOTIDE SEQUENCE</scope>
    <source>
        <strain evidence="2">CBS 232.78</strain>
    </source>
</reference>